<dbReference type="SMART" id="SM00240">
    <property type="entry name" value="FHA"/>
    <property type="match status" value="1"/>
</dbReference>
<evidence type="ECO:0000256" key="2">
    <source>
        <dbReference type="ARBA" id="ARBA00022840"/>
    </source>
</evidence>
<dbReference type="PANTHER" id="PTHR32071:SF57">
    <property type="entry name" value="C4-DICARBOXYLATE TRANSPORT TRANSCRIPTIONAL REGULATORY PROTEIN DCTD"/>
    <property type="match status" value="1"/>
</dbReference>
<dbReference type="InterPro" id="IPR000253">
    <property type="entry name" value="FHA_dom"/>
</dbReference>
<accession>A0ABX7NWP8</accession>
<dbReference type="Gene3D" id="2.60.200.20">
    <property type="match status" value="1"/>
</dbReference>
<sequence>MHETLDESDESFQREHTVCRLVVVHGRRRGAVISLGGTRYELGREEPDAYSIDLQDDHASRRHAQLLCEQGDGRWCLVDLGSRNGTFVNGARIDRVPLHDGDVLRVGSSLLLFEQLQLPPCTTLLAECAGVRGPSLQMQRIRGDISLVAPRPLPVLVLGETGTGKERVAEELHRQSGRTGRFIPVNCSAISAELAESELFGHVAGSFTGAVRSSEGVFRAAHRGTLFLDEVGDMPLALQPKLLRALSKGEVRAVGCAEATTVDVRIIAATHHSLSRAVEQGLFRADLLARLAGWTMELPPLRRRKEDILPFARLALERAGSPPMMSASAAEALLLHDWPLNVREVEQCMGAAAVRANGGMLQRHHLPASIAGLLRDRELPASNDNTPPSVPLLETSIGRDRVPSREELWQVLLREQGNVARAALFFGKDRRQVYRWAERLGLDVEAARHGELAESAVMSLHASRS</sequence>
<evidence type="ECO:0000256" key="1">
    <source>
        <dbReference type="ARBA" id="ARBA00022741"/>
    </source>
</evidence>
<dbReference type="InterPro" id="IPR003593">
    <property type="entry name" value="AAA+_ATPase"/>
</dbReference>
<dbReference type="CDD" id="cd00009">
    <property type="entry name" value="AAA"/>
    <property type="match status" value="1"/>
</dbReference>
<dbReference type="EMBL" id="CP071090">
    <property type="protein sequence ID" value="QSQ23133.1"/>
    <property type="molecule type" value="Genomic_DNA"/>
</dbReference>
<feature type="domain" description="FHA" evidence="3">
    <location>
        <begin position="40"/>
        <end position="93"/>
    </location>
</feature>
<dbReference type="InterPro" id="IPR027417">
    <property type="entry name" value="P-loop_NTPase"/>
</dbReference>
<evidence type="ECO:0000259" key="3">
    <source>
        <dbReference type="PROSITE" id="PS50006"/>
    </source>
</evidence>
<evidence type="ECO:0000313" key="5">
    <source>
        <dbReference type="EMBL" id="QSQ23133.1"/>
    </source>
</evidence>
<dbReference type="InterPro" id="IPR008984">
    <property type="entry name" value="SMAD_FHA_dom_sf"/>
</dbReference>
<dbReference type="Pfam" id="PF00498">
    <property type="entry name" value="FHA"/>
    <property type="match status" value="1"/>
</dbReference>
<dbReference type="Pfam" id="PF25601">
    <property type="entry name" value="AAA_lid_14"/>
    <property type="match status" value="1"/>
</dbReference>
<dbReference type="SUPFAM" id="SSF52540">
    <property type="entry name" value="P-loop containing nucleoside triphosphate hydrolases"/>
    <property type="match status" value="1"/>
</dbReference>
<gene>
    <name evidence="5" type="ORF">JY651_49990</name>
</gene>
<dbReference type="Gene3D" id="3.40.50.300">
    <property type="entry name" value="P-loop containing nucleotide triphosphate hydrolases"/>
    <property type="match status" value="1"/>
</dbReference>
<dbReference type="InterPro" id="IPR002078">
    <property type="entry name" value="Sigma_54_int"/>
</dbReference>
<dbReference type="SMART" id="SM00382">
    <property type="entry name" value="AAA"/>
    <property type="match status" value="1"/>
</dbReference>
<dbReference type="PROSITE" id="PS50045">
    <property type="entry name" value="SIGMA54_INTERACT_4"/>
    <property type="match status" value="1"/>
</dbReference>
<feature type="domain" description="Sigma-54 factor interaction" evidence="4">
    <location>
        <begin position="131"/>
        <end position="354"/>
    </location>
</feature>
<dbReference type="CDD" id="cd00060">
    <property type="entry name" value="FHA"/>
    <property type="match status" value="1"/>
</dbReference>
<dbReference type="Gene3D" id="1.10.8.60">
    <property type="match status" value="1"/>
</dbReference>
<dbReference type="Pfam" id="PF00158">
    <property type="entry name" value="Sigma54_activat"/>
    <property type="match status" value="1"/>
</dbReference>
<name>A0ABX7NWP8_9BACT</name>
<keyword evidence="1" id="KW-0547">Nucleotide-binding</keyword>
<dbReference type="InterPro" id="IPR058031">
    <property type="entry name" value="AAA_lid_NorR"/>
</dbReference>
<dbReference type="PROSITE" id="PS50006">
    <property type="entry name" value="FHA_DOMAIN"/>
    <property type="match status" value="1"/>
</dbReference>
<evidence type="ECO:0000259" key="4">
    <source>
        <dbReference type="PROSITE" id="PS50045"/>
    </source>
</evidence>
<proteinExistence type="predicted"/>
<dbReference type="SUPFAM" id="SSF49879">
    <property type="entry name" value="SMAD/FHA domain"/>
    <property type="match status" value="1"/>
</dbReference>
<dbReference type="Proteomes" id="UP000662747">
    <property type="component" value="Chromosome"/>
</dbReference>
<keyword evidence="2" id="KW-0067">ATP-binding</keyword>
<protein>
    <submittedName>
        <fullName evidence="5">Sigma 54-interacting transcriptional regulator</fullName>
    </submittedName>
</protein>
<organism evidence="5 6">
    <name type="scientific">Pyxidicoccus parkwayensis</name>
    <dbReference type="NCBI Taxonomy" id="2813578"/>
    <lineage>
        <taxon>Bacteria</taxon>
        <taxon>Pseudomonadati</taxon>
        <taxon>Myxococcota</taxon>
        <taxon>Myxococcia</taxon>
        <taxon>Myxococcales</taxon>
        <taxon>Cystobacterineae</taxon>
        <taxon>Myxococcaceae</taxon>
        <taxon>Pyxidicoccus</taxon>
    </lineage>
</organism>
<keyword evidence="6" id="KW-1185">Reference proteome</keyword>
<reference evidence="5 6" key="1">
    <citation type="submission" date="2021-02" db="EMBL/GenBank/DDBJ databases">
        <title>De Novo genome assembly of isolated myxobacteria.</title>
        <authorList>
            <person name="Stevens D.C."/>
        </authorList>
    </citation>
    <scope>NUCLEOTIDE SEQUENCE [LARGE SCALE GENOMIC DNA]</scope>
    <source>
        <strain evidence="6">SCPEA02</strain>
    </source>
</reference>
<evidence type="ECO:0000313" key="6">
    <source>
        <dbReference type="Proteomes" id="UP000662747"/>
    </source>
</evidence>
<dbReference type="RefSeq" id="WP_206724708.1">
    <property type="nucleotide sequence ID" value="NZ_CP071090.1"/>
</dbReference>
<dbReference type="PROSITE" id="PS00675">
    <property type="entry name" value="SIGMA54_INTERACT_1"/>
    <property type="match status" value="1"/>
</dbReference>
<dbReference type="PANTHER" id="PTHR32071">
    <property type="entry name" value="TRANSCRIPTIONAL REGULATORY PROTEIN"/>
    <property type="match status" value="1"/>
</dbReference>
<dbReference type="InterPro" id="IPR025662">
    <property type="entry name" value="Sigma_54_int_dom_ATP-bd_1"/>
</dbReference>